<dbReference type="EMBL" id="HBIC01044770">
    <property type="protein sequence ID" value="CAE0294073.1"/>
    <property type="molecule type" value="Transcribed_RNA"/>
</dbReference>
<accession>A0A7S3MCL0</accession>
<protein>
    <submittedName>
        <fullName evidence="2">Uncharacterized protein</fullName>
    </submittedName>
</protein>
<feature type="region of interest" description="Disordered" evidence="1">
    <location>
        <begin position="1"/>
        <end position="30"/>
    </location>
</feature>
<organism evidence="2">
    <name type="scientific">Spumella elongata</name>
    <dbReference type="NCBI Taxonomy" id="89044"/>
    <lineage>
        <taxon>Eukaryota</taxon>
        <taxon>Sar</taxon>
        <taxon>Stramenopiles</taxon>
        <taxon>Ochrophyta</taxon>
        <taxon>Chrysophyceae</taxon>
        <taxon>Chromulinales</taxon>
        <taxon>Chromulinaceae</taxon>
        <taxon>Spumella</taxon>
    </lineage>
</organism>
<sequence length="132" mass="13837">MSITWDEDGSASEVAADYVRPLGAGDAAEEEVVEERVGKARAAAPAVALDPTDMDALLAAAEAAGAMSEADSFVEGNQPPSAMHWAKALTEKVGNRDTDEDERKRCRPLGLMTSAMAKEMVMAAKKARTGVA</sequence>
<reference evidence="2" key="1">
    <citation type="submission" date="2021-01" db="EMBL/GenBank/DDBJ databases">
        <authorList>
            <person name="Corre E."/>
            <person name="Pelletier E."/>
            <person name="Niang G."/>
            <person name="Scheremetjew M."/>
            <person name="Finn R."/>
            <person name="Kale V."/>
            <person name="Holt S."/>
            <person name="Cochrane G."/>
            <person name="Meng A."/>
            <person name="Brown T."/>
            <person name="Cohen L."/>
        </authorList>
    </citation>
    <scope>NUCLEOTIDE SEQUENCE</scope>
    <source>
        <strain evidence="2">CCAP 955/1</strain>
    </source>
</reference>
<evidence type="ECO:0000256" key="1">
    <source>
        <dbReference type="SAM" id="MobiDB-lite"/>
    </source>
</evidence>
<proteinExistence type="predicted"/>
<feature type="compositionally biased region" description="Acidic residues" evidence="1">
    <location>
        <begin position="1"/>
        <end position="10"/>
    </location>
</feature>
<evidence type="ECO:0000313" key="2">
    <source>
        <dbReference type="EMBL" id="CAE0294073.1"/>
    </source>
</evidence>
<name>A0A7S3MCL0_9STRA</name>
<dbReference type="AlphaFoldDB" id="A0A7S3MCL0"/>
<gene>
    <name evidence="2" type="ORF">SELO1098_LOCUS22925</name>
</gene>